<dbReference type="GO" id="GO:0008236">
    <property type="term" value="F:serine-type peptidase activity"/>
    <property type="evidence" value="ECO:0007669"/>
    <property type="project" value="UniProtKB-KW"/>
</dbReference>
<dbReference type="Gene3D" id="2.30.42.10">
    <property type="match status" value="1"/>
</dbReference>
<evidence type="ECO:0000256" key="4">
    <source>
        <dbReference type="ARBA" id="ARBA00022825"/>
    </source>
</evidence>
<keyword evidence="10" id="KW-1185">Reference proteome</keyword>
<dbReference type="CDD" id="cd06782">
    <property type="entry name" value="cpPDZ_CPP-like"/>
    <property type="match status" value="1"/>
</dbReference>
<dbReference type="RefSeq" id="WP_104848115.1">
    <property type="nucleotide sequence ID" value="NZ_PKOZ01000001.1"/>
</dbReference>
<dbReference type="SMART" id="SM00228">
    <property type="entry name" value="PDZ"/>
    <property type="match status" value="1"/>
</dbReference>
<proteinExistence type="inferred from homology"/>
<dbReference type="InterPro" id="IPR055210">
    <property type="entry name" value="CtpA/B_N"/>
</dbReference>
<dbReference type="GO" id="GO:0004175">
    <property type="term" value="F:endopeptidase activity"/>
    <property type="evidence" value="ECO:0007669"/>
    <property type="project" value="TreeGrafter"/>
</dbReference>
<evidence type="ECO:0000256" key="7">
    <source>
        <dbReference type="SAM" id="Phobius"/>
    </source>
</evidence>
<comment type="similarity">
    <text evidence="1 5">Belongs to the peptidase S41A family.</text>
</comment>
<gene>
    <name evidence="9" type="ORF">CYL18_03860</name>
</gene>
<dbReference type="Pfam" id="PF22694">
    <property type="entry name" value="CtpB_N-like"/>
    <property type="match status" value="1"/>
</dbReference>
<dbReference type="NCBIfam" id="TIGR00225">
    <property type="entry name" value="prc"/>
    <property type="match status" value="1"/>
</dbReference>
<dbReference type="InterPro" id="IPR036365">
    <property type="entry name" value="PGBD-like_sf"/>
</dbReference>
<dbReference type="InterPro" id="IPR001478">
    <property type="entry name" value="PDZ"/>
</dbReference>
<dbReference type="Gene3D" id="3.30.750.44">
    <property type="match status" value="1"/>
</dbReference>
<evidence type="ECO:0000313" key="9">
    <source>
        <dbReference type="EMBL" id="PQD97020.1"/>
    </source>
</evidence>
<feature type="region of interest" description="Disordered" evidence="6">
    <location>
        <begin position="473"/>
        <end position="492"/>
    </location>
</feature>
<reference evidence="9 10" key="1">
    <citation type="submission" date="2017-12" db="EMBL/GenBank/DDBJ databases">
        <title>Taxonomic description and draft genome of Pradoshia cofamensis Gen. nov., sp. nov., a thermotolerant bacillale isolated from anterior gut of earthworm Eisenia fetida.</title>
        <authorList>
            <person name="Saha T."/>
            <person name="Chakraborty R."/>
        </authorList>
    </citation>
    <scope>NUCLEOTIDE SEQUENCE [LARGE SCALE GENOMIC DNA]</scope>
    <source>
        <strain evidence="9 10">EAG3</strain>
    </source>
</reference>
<keyword evidence="2 5" id="KW-0645">Protease</keyword>
<dbReference type="PANTHER" id="PTHR32060:SF30">
    <property type="entry name" value="CARBOXY-TERMINAL PROCESSING PROTEASE CTPA"/>
    <property type="match status" value="1"/>
</dbReference>
<feature type="transmembrane region" description="Helical" evidence="7">
    <location>
        <begin position="24"/>
        <end position="46"/>
    </location>
</feature>
<evidence type="ECO:0000256" key="1">
    <source>
        <dbReference type="ARBA" id="ARBA00009179"/>
    </source>
</evidence>
<evidence type="ECO:0000313" key="10">
    <source>
        <dbReference type="Proteomes" id="UP000239663"/>
    </source>
</evidence>
<dbReference type="PROSITE" id="PS50106">
    <property type="entry name" value="PDZ"/>
    <property type="match status" value="1"/>
</dbReference>
<dbReference type="InterPro" id="IPR036366">
    <property type="entry name" value="PGBDSf"/>
</dbReference>
<dbReference type="SUPFAM" id="SSF50156">
    <property type="entry name" value="PDZ domain-like"/>
    <property type="match status" value="1"/>
</dbReference>
<keyword evidence="7" id="KW-0472">Membrane</keyword>
<dbReference type="SMART" id="SM00245">
    <property type="entry name" value="TSPc"/>
    <property type="match status" value="1"/>
</dbReference>
<evidence type="ECO:0000256" key="5">
    <source>
        <dbReference type="RuleBase" id="RU004404"/>
    </source>
</evidence>
<dbReference type="Proteomes" id="UP000239663">
    <property type="component" value="Unassembled WGS sequence"/>
</dbReference>
<comment type="caution">
    <text evidence="9">The sequence shown here is derived from an EMBL/GenBank/DDBJ whole genome shotgun (WGS) entry which is preliminary data.</text>
</comment>
<dbReference type="CDD" id="cd07560">
    <property type="entry name" value="Peptidase_S41_CPP"/>
    <property type="match status" value="1"/>
</dbReference>
<dbReference type="PANTHER" id="PTHR32060">
    <property type="entry name" value="TAIL-SPECIFIC PROTEASE"/>
    <property type="match status" value="1"/>
</dbReference>
<evidence type="ECO:0000256" key="6">
    <source>
        <dbReference type="SAM" id="MobiDB-lite"/>
    </source>
</evidence>
<dbReference type="Pfam" id="PF01471">
    <property type="entry name" value="PG_binding_1"/>
    <property type="match status" value="1"/>
</dbReference>
<dbReference type="Pfam" id="PF13180">
    <property type="entry name" value="PDZ_2"/>
    <property type="match status" value="1"/>
</dbReference>
<keyword evidence="7" id="KW-0812">Transmembrane</keyword>
<dbReference type="AlphaFoldDB" id="A0A2S7N4Y8"/>
<keyword evidence="3 5" id="KW-0378">Hydrolase</keyword>
<evidence type="ECO:0000259" key="8">
    <source>
        <dbReference type="PROSITE" id="PS50106"/>
    </source>
</evidence>
<dbReference type="Pfam" id="PF03572">
    <property type="entry name" value="Peptidase_S41"/>
    <property type="match status" value="1"/>
</dbReference>
<evidence type="ECO:0000256" key="3">
    <source>
        <dbReference type="ARBA" id="ARBA00022801"/>
    </source>
</evidence>
<dbReference type="InterPro" id="IPR005151">
    <property type="entry name" value="Tail-specific_protease"/>
</dbReference>
<dbReference type="Gene3D" id="1.10.101.10">
    <property type="entry name" value="PGBD-like superfamily/PGBD"/>
    <property type="match status" value="1"/>
</dbReference>
<dbReference type="InterPro" id="IPR004447">
    <property type="entry name" value="Peptidase_S41A"/>
</dbReference>
<dbReference type="FunFam" id="2.30.42.10:FF:000063">
    <property type="entry name" value="Peptidase, S41 family"/>
    <property type="match status" value="1"/>
</dbReference>
<dbReference type="SUPFAM" id="SSF47090">
    <property type="entry name" value="PGBD-like"/>
    <property type="match status" value="1"/>
</dbReference>
<dbReference type="GO" id="GO:0007165">
    <property type="term" value="P:signal transduction"/>
    <property type="evidence" value="ECO:0007669"/>
    <property type="project" value="TreeGrafter"/>
</dbReference>
<dbReference type="InterPro" id="IPR029045">
    <property type="entry name" value="ClpP/crotonase-like_dom_sf"/>
</dbReference>
<dbReference type="EMBL" id="PKOZ01000001">
    <property type="protein sequence ID" value="PQD97020.1"/>
    <property type="molecule type" value="Genomic_DNA"/>
</dbReference>
<feature type="domain" description="PDZ" evidence="8">
    <location>
        <begin position="117"/>
        <end position="185"/>
    </location>
</feature>
<evidence type="ECO:0000256" key="2">
    <source>
        <dbReference type="ARBA" id="ARBA00022670"/>
    </source>
</evidence>
<dbReference type="InterPro" id="IPR002477">
    <property type="entry name" value="Peptidoglycan-bd-like"/>
</dbReference>
<name>A0A2S7N4Y8_9BACI</name>
<accession>A0A2S7N4Y8</accession>
<dbReference type="GO" id="GO:0030288">
    <property type="term" value="C:outer membrane-bounded periplasmic space"/>
    <property type="evidence" value="ECO:0007669"/>
    <property type="project" value="TreeGrafter"/>
</dbReference>
<dbReference type="InterPro" id="IPR036034">
    <property type="entry name" value="PDZ_sf"/>
</dbReference>
<dbReference type="GO" id="GO:0006508">
    <property type="term" value="P:proteolysis"/>
    <property type="evidence" value="ECO:0007669"/>
    <property type="project" value="UniProtKB-KW"/>
</dbReference>
<keyword evidence="7" id="KW-1133">Transmembrane helix</keyword>
<sequence>MDKEHEQEPGLNQPEKKGYIKVKWFYIILSGLALVLLTAGATVYLLKGEAQSNTGNGSSLLSSNPDGDFSKLYEVYNTLENYYFEDVDEDALVNGAINGMVESLDDPYSDFMSTDEAKSFHQSISSSFEGIGAEIQQENDQIVIVSPIKGAPAEEAGLKAGDIILEVDGESLQGMSSSNAVLLIRGEKGTKVNLTIQRPGQSGTMKVEITRDTIPIETVYSEMVSDDIAKIQITSFSENTAEEVENALKKAEEDGAKGVILDMRQNPGGLLDQAHKIANMFVDGGKILYQVEDRNGNKEITKASGNGYKVNLPTAVLIDEGSASASEIVAAALKESADIPLIGVKSYGKGTVQSAQDFNDGSNLKFTTAKWLTPDSNWIHKKGITPDVKVELPAYANLTYVNPEEELKEGTSSADVENIEKMLEALGYDPGTVDTAYDTSTASAVKQFQKDQGIKESGVVTGETTTELMNQLREKINKDNPQVKAAVEELKK</sequence>
<dbReference type="SUPFAM" id="SSF52096">
    <property type="entry name" value="ClpP/crotonase"/>
    <property type="match status" value="1"/>
</dbReference>
<protein>
    <submittedName>
        <fullName evidence="9">Peptidase S41</fullName>
    </submittedName>
</protein>
<organism evidence="9 10">
    <name type="scientific">Pradoshia eiseniae</name>
    <dbReference type="NCBI Taxonomy" id="2064768"/>
    <lineage>
        <taxon>Bacteria</taxon>
        <taxon>Bacillati</taxon>
        <taxon>Bacillota</taxon>
        <taxon>Bacilli</taxon>
        <taxon>Bacillales</taxon>
        <taxon>Bacillaceae</taxon>
        <taxon>Pradoshia</taxon>
    </lineage>
</organism>
<keyword evidence="4 5" id="KW-0720">Serine protease</keyword>
<dbReference type="Gene3D" id="3.90.226.10">
    <property type="entry name" value="2-enoyl-CoA Hydratase, Chain A, domain 1"/>
    <property type="match status" value="1"/>
</dbReference>
<dbReference type="OrthoDB" id="9812068at2"/>